<feature type="compositionally biased region" description="Basic and acidic residues" evidence="1">
    <location>
        <begin position="200"/>
        <end position="209"/>
    </location>
</feature>
<dbReference type="EMBL" id="MU827840">
    <property type="protein sequence ID" value="KAJ7319149.1"/>
    <property type="molecule type" value="Genomic_DNA"/>
</dbReference>
<feature type="region of interest" description="Disordered" evidence="1">
    <location>
        <begin position="200"/>
        <end position="226"/>
    </location>
</feature>
<dbReference type="AlphaFoldDB" id="A0A9X0CDN5"/>
<comment type="caution">
    <text evidence="2">The sequence shown here is derived from an EMBL/GenBank/DDBJ whole genome shotgun (WGS) entry which is preliminary data.</text>
</comment>
<name>A0A9X0CDN5_9CNID</name>
<protein>
    <submittedName>
        <fullName evidence="2">Transport and Golgi organization protein 2</fullName>
    </submittedName>
</protein>
<dbReference type="GO" id="GO:0009306">
    <property type="term" value="P:protein secretion"/>
    <property type="evidence" value="ECO:0007669"/>
    <property type="project" value="TreeGrafter"/>
</dbReference>
<organism evidence="2 3">
    <name type="scientific">Desmophyllum pertusum</name>
    <dbReference type="NCBI Taxonomy" id="174260"/>
    <lineage>
        <taxon>Eukaryota</taxon>
        <taxon>Metazoa</taxon>
        <taxon>Cnidaria</taxon>
        <taxon>Anthozoa</taxon>
        <taxon>Hexacorallia</taxon>
        <taxon>Scleractinia</taxon>
        <taxon>Caryophylliina</taxon>
        <taxon>Caryophylliidae</taxon>
        <taxon>Desmophyllum</taxon>
    </lineage>
</organism>
<dbReference type="PANTHER" id="PTHR17985">
    <property type="entry name" value="SER/THR-RICH PROTEIN T10 IN DGCR REGION"/>
    <property type="match status" value="1"/>
</dbReference>
<accession>A0A9X0CDN5</accession>
<proteinExistence type="predicted"/>
<dbReference type="OrthoDB" id="191601at2759"/>
<evidence type="ECO:0000256" key="1">
    <source>
        <dbReference type="SAM" id="MobiDB-lite"/>
    </source>
</evidence>
<dbReference type="Proteomes" id="UP001163046">
    <property type="component" value="Unassembled WGS sequence"/>
</dbReference>
<sequence length="226" mass="25390">MCIVFLYFCDKPSPDDPAGYRLIIASNRDEFYFRPTATARFWEKNPNLIAGMDLKPGKEGGAWLGMTTDGKFATVTNYRQAPKFFGPSTIGRGYLVPDFLKGDGNVESYLKTVSGQSEKYHGFNLLVGKLSQTDETKSSMPTYFLRTNTVVLVDAKGHATYVERTMDEDGTDPDEAEWRLNTFEFDLIQETGDCEDHVTNDHVTNDHVTNDTAESAKTNHTNVEQQ</sequence>
<keyword evidence="3" id="KW-1185">Reference proteome</keyword>
<dbReference type="PANTHER" id="PTHR17985:SF8">
    <property type="entry name" value="TRANSPORT AND GOLGI ORGANIZATION PROTEIN 2 HOMOLOG"/>
    <property type="match status" value="1"/>
</dbReference>
<dbReference type="InterPro" id="IPR008551">
    <property type="entry name" value="TANGO2"/>
</dbReference>
<gene>
    <name evidence="2" type="primary">TANGO2_4</name>
    <name evidence="2" type="ORF">OS493_036661</name>
</gene>
<dbReference type="GO" id="GO:0005794">
    <property type="term" value="C:Golgi apparatus"/>
    <property type="evidence" value="ECO:0007669"/>
    <property type="project" value="TreeGrafter"/>
</dbReference>
<reference evidence="2" key="1">
    <citation type="submission" date="2023-01" db="EMBL/GenBank/DDBJ databases">
        <title>Genome assembly of the deep-sea coral Lophelia pertusa.</title>
        <authorList>
            <person name="Herrera S."/>
            <person name="Cordes E."/>
        </authorList>
    </citation>
    <scope>NUCLEOTIDE SEQUENCE</scope>
    <source>
        <strain evidence="2">USNM1676648</strain>
        <tissue evidence="2">Polyp</tissue>
    </source>
</reference>
<evidence type="ECO:0000313" key="2">
    <source>
        <dbReference type="EMBL" id="KAJ7319149.1"/>
    </source>
</evidence>
<feature type="compositionally biased region" description="Polar residues" evidence="1">
    <location>
        <begin position="210"/>
        <end position="226"/>
    </location>
</feature>
<dbReference type="GO" id="GO:0007030">
    <property type="term" value="P:Golgi organization"/>
    <property type="evidence" value="ECO:0007669"/>
    <property type="project" value="TreeGrafter"/>
</dbReference>
<evidence type="ECO:0000313" key="3">
    <source>
        <dbReference type="Proteomes" id="UP001163046"/>
    </source>
</evidence>
<dbReference type="Pfam" id="PF05742">
    <property type="entry name" value="TANGO2"/>
    <property type="match status" value="1"/>
</dbReference>